<keyword evidence="6" id="KW-0521">NADP</keyword>
<organism evidence="8 9">
    <name type="scientific">Marinihelvus fidelis</name>
    <dbReference type="NCBI Taxonomy" id="2613842"/>
    <lineage>
        <taxon>Bacteria</taxon>
        <taxon>Pseudomonadati</taxon>
        <taxon>Pseudomonadota</taxon>
        <taxon>Gammaproteobacteria</taxon>
        <taxon>Chromatiales</taxon>
        <taxon>Wenzhouxiangellaceae</taxon>
        <taxon>Marinihelvus</taxon>
    </lineage>
</organism>
<comment type="similarity">
    <text evidence="2 6">Belongs to the dTDP-4-dehydrorhamnose reductase family.</text>
</comment>
<dbReference type="Pfam" id="PF04321">
    <property type="entry name" value="RmlD_sub_bind"/>
    <property type="match status" value="1"/>
</dbReference>
<keyword evidence="6 8" id="KW-0560">Oxidoreductase</keyword>
<accession>A0A5N0TCT0</accession>
<comment type="catalytic activity">
    <reaction evidence="5 6">
        <text>dTDP-beta-L-rhamnose + NADP(+) = dTDP-4-dehydro-beta-L-rhamnose + NADPH + H(+)</text>
        <dbReference type="Rhea" id="RHEA:21796"/>
        <dbReference type="ChEBI" id="CHEBI:15378"/>
        <dbReference type="ChEBI" id="CHEBI:57510"/>
        <dbReference type="ChEBI" id="CHEBI:57783"/>
        <dbReference type="ChEBI" id="CHEBI:58349"/>
        <dbReference type="ChEBI" id="CHEBI:62830"/>
        <dbReference type="EC" id="1.1.1.133"/>
    </reaction>
</comment>
<gene>
    <name evidence="8" type="primary">rfbD</name>
    <name evidence="8" type="ORF">F3N42_04900</name>
</gene>
<dbReference type="AlphaFoldDB" id="A0A5N0TCT0"/>
<dbReference type="GO" id="GO:0005829">
    <property type="term" value="C:cytosol"/>
    <property type="evidence" value="ECO:0007669"/>
    <property type="project" value="TreeGrafter"/>
</dbReference>
<name>A0A5N0TCT0_9GAMM</name>
<sequence length="297" mass="31594">MKILLTGVSGQLGGALLPHLQGRGDVITATRADMDLTVPGSVTEYLSTVQPDVIINPAAWTAVDDAEDDVDGAMAANAESPARMAEWAAESGAALVHYSTDYVFDGRKGAEYVETDTTGPLNVYGRSKLEGEQAVLRSGARHVVLRSSWIYAPTGKNFVLTMLRLARQGRDLSVVDDQVGSPTSAASLARATIAALDADLPAQQAPGGNLYHCVDRGAVSWYTFAGMVFDQAIELGLLDKRPGLAPTDSAGFPQKATRPAYSPLDNTRFEQASGLVMPRLQASLSACLKELKELEQQ</sequence>
<dbReference type="SUPFAM" id="SSF51735">
    <property type="entry name" value="NAD(P)-binding Rossmann-fold domains"/>
    <property type="match status" value="1"/>
</dbReference>
<dbReference type="InterPro" id="IPR036291">
    <property type="entry name" value="NAD(P)-bd_dom_sf"/>
</dbReference>
<dbReference type="InterPro" id="IPR029903">
    <property type="entry name" value="RmlD-like-bd"/>
</dbReference>
<dbReference type="Gene3D" id="3.40.50.720">
    <property type="entry name" value="NAD(P)-binding Rossmann-like Domain"/>
    <property type="match status" value="1"/>
</dbReference>
<comment type="caution">
    <text evidence="8">The sequence shown here is derived from an EMBL/GenBank/DDBJ whole genome shotgun (WGS) entry which is preliminary data.</text>
</comment>
<dbReference type="UniPathway" id="UPA00124"/>
<reference evidence="8 9" key="1">
    <citation type="submission" date="2019-09" db="EMBL/GenBank/DDBJ databases">
        <title>Wenzhouxiangella sp. Genome sequencing and assembly.</title>
        <authorList>
            <person name="Zhang R."/>
        </authorList>
    </citation>
    <scope>NUCLEOTIDE SEQUENCE [LARGE SCALE GENOMIC DNA]</scope>
    <source>
        <strain evidence="8 9">W260</strain>
    </source>
</reference>
<evidence type="ECO:0000313" key="8">
    <source>
        <dbReference type="EMBL" id="KAA9132561.1"/>
    </source>
</evidence>
<keyword evidence="9" id="KW-1185">Reference proteome</keyword>
<protein>
    <recommendedName>
        <fullName evidence="4 6">dTDP-4-dehydrorhamnose reductase</fullName>
        <ecNumber evidence="3 6">1.1.1.133</ecNumber>
    </recommendedName>
</protein>
<dbReference type="NCBIfam" id="TIGR01214">
    <property type="entry name" value="rmlD"/>
    <property type="match status" value="1"/>
</dbReference>
<dbReference type="Proteomes" id="UP000325372">
    <property type="component" value="Unassembled WGS sequence"/>
</dbReference>
<dbReference type="EC" id="1.1.1.133" evidence="3 6"/>
<evidence type="ECO:0000313" key="9">
    <source>
        <dbReference type="Proteomes" id="UP000325372"/>
    </source>
</evidence>
<dbReference type="EMBL" id="VYXP01000003">
    <property type="protein sequence ID" value="KAA9132561.1"/>
    <property type="molecule type" value="Genomic_DNA"/>
</dbReference>
<comment type="cofactor">
    <cofactor evidence="6">
        <name>Mg(2+)</name>
        <dbReference type="ChEBI" id="CHEBI:18420"/>
    </cofactor>
    <text evidence="6">Binds 1 Mg(2+) ion per monomer.</text>
</comment>
<comment type="pathway">
    <text evidence="1 6">Carbohydrate biosynthesis; dTDP-L-rhamnose biosynthesis.</text>
</comment>
<evidence type="ECO:0000256" key="4">
    <source>
        <dbReference type="ARBA" id="ARBA00017099"/>
    </source>
</evidence>
<proteinExistence type="inferred from homology"/>
<evidence type="ECO:0000256" key="1">
    <source>
        <dbReference type="ARBA" id="ARBA00004781"/>
    </source>
</evidence>
<evidence type="ECO:0000256" key="3">
    <source>
        <dbReference type="ARBA" id="ARBA00012929"/>
    </source>
</evidence>
<evidence type="ECO:0000256" key="6">
    <source>
        <dbReference type="RuleBase" id="RU364082"/>
    </source>
</evidence>
<dbReference type="PANTHER" id="PTHR10491">
    <property type="entry name" value="DTDP-4-DEHYDRORHAMNOSE REDUCTASE"/>
    <property type="match status" value="1"/>
</dbReference>
<dbReference type="InterPro" id="IPR005913">
    <property type="entry name" value="dTDP_dehydrorham_reduct"/>
</dbReference>
<dbReference type="Gene3D" id="3.90.25.10">
    <property type="entry name" value="UDP-galactose 4-epimerase, domain 1"/>
    <property type="match status" value="1"/>
</dbReference>
<evidence type="ECO:0000256" key="5">
    <source>
        <dbReference type="ARBA" id="ARBA00048200"/>
    </source>
</evidence>
<dbReference type="GO" id="GO:0009243">
    <property type="term" value="P:O antigen biosynthetic process"/>
    <property type="evidence" value="ECO:0007669"/>
    <property type="project" value="UniProtKB-UniPathway"/>
</dbReference>
<evidence type="ECO:0000259" key="7">
    <source>
        <dbReference type="Pfam" id="PF04321"/>
    </source>
</evidence>
<evidence type="ECO:0000256" key="2">
    <source>
        <dbReference type="ARBA" id="ARBA00010944"/>
    </source>
</evidence>
<feature type="domain" description="RmlD-like substrate binding" evidence="7">
    <location>
        <begin position="1"/>
        <end position="291"/>
    </location>
</feature>
<dbReference type="RefSeq" id="WP_150863270.1">
    <property type="nucleotide sequence ID" value="NZ_VYXP01000003.1"/>
</dbReference>
<dbReference type="PANTHER" id="PTHR10491:SF4">
    <property type="entry name" value="METHIONINE ADENOSYLTRANSFERASE 2 SUBUNIT BETA"/>
    <property type="match status" value="1"/>
</dbReference>
<dbReference type="GO" id="GO:0008831">
    <property type="term" value="F:dTDP-4-dehydrorhamnose reductase activity"/>
    <property type="evidence" value="ECO:0007669"/>
    <property type="project" value="UniProtKB-EC"/>
</dbReference>
<comment type="function">
    <text evidence="6">Catalyzes the reduction of dTDP-6-deoxy-L-lyxo-4-hexulose to yield dTDP-L-rhamnose.</text>
</comment>
<dbReference type="UniPathway" id="UPA00281"/>
<dbReference type="CDD" id="cd05254">
    <property type="entry name" value="dTDP_HR_like_SDR_e"/>
    <property type="match status" value="1"/>
</dbReference>
<dbReference type="GO" id="GO:0019305">
    <property type="term" value="P:dTDP-rhamnose biosynthetic process"/>
    <property type="evidence" value="ECO:0007669"/>
    <property type="project" value="UniProtKB-UniPathway"/>
</dbReference>